<sequence>MASTHRFSQFEFEHYKGFPLDLPRQTPANTSFLFVVKTPDSDILSRSTSRSAAASINSHAQRWAQDVGGSKGALPLHTNKPAPSVNADLRFKNCVNRCRIDRLGVSDTKTTKSKSRRSVTASQSKSSKKRVPKVHSQSPITRSSNNNTTETTSHQDQRPSKHELNPTLPTPSSPLAVFSGSTASILDYVRIPCISLDPNIQSVLQYYLSFVLLSTPTPTPGDGPQSEPQRDTRLIQHSSTIRAIVQGCLQETVHLYALLAATASRMKRVSGIHFAPDHGPESYLSKAIQGLRALLTVQMASSDRQLILDIYYLSVCEWYLGSYDAAYTHSNFLKRLLKALPPGMSEFDQYVYDMLSYDSSWFSPAGLGLPSGSDRRPKGPKTSSFVPYQLLPQDRQIWDLESLEPDAPCRCSALRSALQGPSYSQDLRDKVQGLAPILTLFRHFNPPRLDEEDHASAAANQLVSSCSDLAERLLEKPSYGNELCCRLALILNLRYIARIVAAVPPSPSGPAETEREAVLSTQRLRRQLQYEILLPSNEISRSTSTTTGLSRQLSSRGPPSPMTTSLSLRSKIWTGDSDELLLWILVTGVLTARRVHLSDEVHWFGTRATALMGLLDITTHAQLQELMLSFFAVDGMVRIEDDEDLLPLA</sequence>
<dbReference type="VEuPathDB" id="FungiDB:A1O9_08954"/>
<evidence type="ECO:0000256" key="1">
    <source>
        <dbReference type="SAM" id="MobiDB-lite"/>
    </source>
</evidence>
<keyword evidence="3" id="KW-1185">Reference proteome</keyword>
<dbReference type="GeneID" id="25283864"/>
<dbReference type="EMBL" id="AMGV01000008">
    <property type="protein sequence ID" value="KEF55300.1"/>
    <property type="molecule type" value="Genomic_DNA"/>
</dbReference>
<dbReference type="OrthoDB" id="4144003at2759"/>
<dbReference type="AlphaFoldDB" id="A0A072PII4"/>
<accession>A0A072PII4</accession>
<feature type="compositionally biased region" description="Low complexity" evidence="1">
    <location>
        <begin position="541"/>
        <end position="556"/>
    </location>
</feature>
<comment type="caution">
    <text evidence="2">The sequence shown here is derived from an EMBL/GenBank/DDBJ whole genome shotgun (WGS) entry which is preliminary data.</text>
</comment>
<dbReference type="RefSeq" id="XP_013257890.1">
    <property type="nucleotide sequence ID" value="XM_013402436.1"/>
</dbReference>
<dbReference type="STRING" id="1182545.A0A072PII4"/>
<organism evidence="2 3">
    <name type="scientific">Exophiala aquamarina CBS 119918</name>
    <dbReference type="NCBI Taxonomy" id="1182545"/>
    <lineage>
        <taxon>Eukaryota</taxon>
        <taxon>Fungi</taxon>
        <taxon>Dikarya</taxon>
        <taxon>Ascomycota</taxon>
        <taxon>Pezizomycotina</taxon>
        <taxon>Eurotiomycetes</taxon>
        <taxon>Chaetothyriomycetidae</taxon>
        <taxon>Chaetothyriales</taxon>
        <taxon>Herpotrichiellaceae</taxon>
        <taxon>Exophiala</taxon>
    </lineage>
</organism>
<evidence type="ECO:0000313" key="2">
    <source>
        <dbReference type="EMBL" id="KEF55300.1"/>
    </source>
</evidence>
<feature type="region of interest" description="Disordered" evidence="1">
    <location>
        <begin position="541"/>
        <end position="565"/>
    </location>
</feature>
<dbReference type="Proteomes" id="UP000027920">
    <property type="component" value="Unassembled WGS sequence"/>
</dbReference>
<name>A0A072PII4_9EURO</name>
<protein>
    <submittedName>
        <fullName evidence="2">Uncharacterized protein</fullName>
    </submittedName>
</protein>
<feature type="region of interest" description="Disordered" evidence="1">
    <location>
        <begin position="106"/>
        <end position="173"/>
    </location>
</feature>
<gene>
    <name evidence="2" type="ORF">A1O9_08954</name>
</gene>
<feature type="compositionally biased region" description="Low complexity" evidence="1">
    <location>
        <begin position="141"/>
        <end position="152"/>
    </location>
</feature>
<dbReference type="HOGENOM" id="CLU_422125_0_0_1"/>
<proteinExistence type="predicted"/>
<evidence type="ECO:0000313" key="3">
    <source>
        <dbReference type="Proteomes" id="UP000027920"/>
    </source>
</evidence>
<reference evidence="2 3" key="1">
    <citation type="submission" date="2013-03" db="EMBL/GenBank/DDBJ databases">
        <title>The Genome Sequence of Exophiala aquamarina CBS 119918.</title>
        <authorList>
            <consortium name="The Broad Institute Genomics Platform"/>
            <person name="Cuomo C."/>
            <person name="de Hoog S."/>
            <person name="Gorbushina A."/>
            <person name="Walker B."/>
            <person name="Young S.K."/>
            <person name="Zeng Q."/>
            <person name="Gargeya S."/>
            <person name="Fitzgerald M."/>
            <person name="Haas B."/>
            <person name="Abouelleil A."/>
            <person name="Allen A.W."/>
            <person name="Alvarado L."/>
            <person name="Arachchi H.M."/>
            <person name="Berlin A.M."/>
            <person name="Chapman S.B."/>
            <person name="Gainer-Dewar J."/>
            <person name="Goldberg J."/>
            <person name="Griggs A."/>
            <person name="Gujja S."/>
            <person name="Hansen M."/>
            <person name="Howarth C."/>
            <person name="Imamovic A."/>
            <person name="Ireland A."/>
            <person name="Larimer J."/>
            <person name="McCowan C."/>
            <person name="Murphy C."/>
            <person name="Pearson M."/>
            <person name="Poon T.W."/>
            <person name="Priest M."/>
            <person name="Roberts A."/>
            <person name="Saif S."/>
            <person name="Shea T."/>
            <person name="Sisk P."/>
            <person name="Sykes S."/>
            <person name="Wortman J."/>
            <person name="Nusbaum C."/>
            <person name="Birren B."/>
        </authorList>
    </citation>
    <scope>NUCLEOTIDE SEQUENCE [LARGE SCALE GENOMIC DNA]</scope>
    <source>
        <strain evidence="2 3">CBS 119918</strain>
    </source>
</reference>
<feature type="compositionally biased region" description="Basic and acidic residues" evidence="1">
    <location>
        <begin position="153"/>
        <end position="164"/>
    </location>
</feature>